<organism evidence="1 2">
    <name type="scientific">Candidatus Aramenus sulfurataquae</name>
    <dbReference type="NCBI Taxonomy" id="1326980"/>
    <lineage>
        <taxon>Archaea</taxon>
        <taxon>Thermoproteota</taxon>
        <taxon>Thermoprotei</taxon>
        <taxon>Sulfolobales</taxon>
        <taxon>Sulfolobaceae</taxon>
        <taxon>Candidatus Aramenus</taxon>
    </lineage>
</organism>
<comment type="caution">
    <text evidence="1">The sequence shown here is derived from an EMBL/GenBank/DDBJ whole genome shotgun (WGS) entry which is preliminary data.</text>
</comment>
<name>A0ACC6TRY9_9CREN</name>
<dbReference type="Proteomes" id="UP000053480">
    <property type="component" value="Unassembled WGS sequence"/>
</dbReference>
<reference evidence="1" key="1">
    <citation type="submission" date="2024-07" db="EMBL/GenBank/DDBJ databases">
        <title>Metagenome and Metagenome-Assembled Genomes of Archaea from a hot spring from the geothermal field of Los Azufres, Mexico.</title>
        <authorList>
            <person name="Marin-Paredes R."/>
            <person name="Martinez-Romero E."/>
            <person name="Servin-Garciduenas L.E."/>
        </authorList>
    </citation>
    <scope>NUCLEOTIDE SEQUENCE</scope>
    <source>
        <strain evidence="1">AZ1-454</strain>
    </source>
</reference>
<sequence>MSEIGVYIGKYVVPRDREYYEVKNPANFGQVISKFPRLKRNDVADAIKVAKETFEKWREYTAYDRAKILFKLADILEQRMESIAKTLTLEEGKTLPESKYEVERVSILARFYGSLILNSLGKTIPSSMKDSFHITMREPLGVVGVITPWNFPFLIPGWKIIPAIATGNTVVFKPATNTPTVAYELVKAFYDAGLPDGVLNFVTGSGGEVGDEIVANKDISAISFTGSLQVGKEINARIGNRFVRVQLELGGKNPTVLTKNGNFNLAIEHVTRSVIRNAGQVCLATSRFLVPKEMHDKAINALVEKFKSVVIGNGLRQGVQMGPLSSREQFEKVLGYIEIGKGEGAKLVYGGEPIRGSDEYDYGYFVKPTIFDDVTKDMRIAREEIFGPVLAVMVYDSLDEAIEIVNSTDYGLVSEIVSNDIGEIMRFANKVESGVIKVNRPTSELDQWVPYGGFKGSGNDIYKELGEDAINFYTRIKAIYVNY</sequence>
<evidence type="ECO:0000313" key="2">
    <source>
        <dbReference type="Proteomes" id="UP000053480"/>
    </source>
</evidence>
<protein>
    <submittedName>
        <fullName evidence="1">Aldehyde dehydrogenase family protein</fullName>
    </submittedName>
</protein>
<gene>
    <name evidence="1" type="ORF">TQ35_0010135</name>
</gene>
<accession>A0ACC6TRY9</accession>
<dbReference type="EMBL" id="JZWS03000049">
    <property type="protein sequence ID" value="MEW9492538.1"/>
    <property type="molecule type" value="Genomic_DNA"/>
</dbReference>
<evidence type="ECO:0000313" key="1">
    <source>
        <dbReference type="EMBL" id="MEW9492538.1"/>
    </source>
</evidence>
<proteinExistence type="predicted"/>